<evidence type="ECO:0000313" key="10">
    <source>
        <dbReference type="Proteomes" id="UP000053599"/>
    </source>
</evidence>
<dbReference type="Proteomes" id="UP000053599">
    <property type="component" value="Unassembled WGS sequence"/>
</dbReference>
<sequence>MILGPEDSGSIREATERTANESQEKMNNELRQEVDVVVSDDLGTVEDVHHHLRRGLKSRQDAMIAIGGAIGTGLIIGTGSALKPAGPGSLFIGYSFVGILCYLVMTAIGPLHSPATELLSAGYVQRLPRILTVQSAACAPIYQAWLWNDPDISAVEPHPTCAEGVALPNPPRGTQVLQAIKRYNGTMLAVDDAEVMSCWRDMAQMGIFMEPTSAVAVAGAWLARNNGDLILPQENVVVLVTGHGLRNQTDIDAAPLRPTLPLVAQQGTDCAELMTLGSSRRFASRVYGNCRKATWLDVGFASANVHTNT</sequence>
<dbReference type="GO" id="GO:0015171">
    <property type="term" value="F:amino acid transmembrane transporter activity"/>
    <property type="evidence" value="ECO:0007669"/>
    <property type="project" value="TreeGrafter"/>
</dbReference>
<dbReference type="AlphaFoldDB" id="A0A0D1WSZ2"/>
<dbReference type="EMBL" id="KN846954">
    <property type="protein sequence ID" value="KIV78221.1"/>
    <property type="molecule type" value="Genomic_DNA"/>
</dbReference>
<dbReference type="InterPro" id="IPR050524">
    <property type="entry name" value="APC_YAT"/>
</dbReference>
<feature type="domain" description="Tryptophan synthase beta chain-like PALP" evidence="7">
    <location>
        <begin position="128"/>
        <end position="242"/>
    </location>
</feature>
<evidence type="ECO:0000256" key="5">
    <source>
        <dbReference type="SAM" id="MobiDB-lite"/>
    </source>
</evidence>
<dbReference type="OrthoDB" id="5413484at2759"/>
<keyword evidence="3 6" id="KW-1133">Transmembrane helix</keyword>
<evidence type="ECO:0000313" key="9">
    <source>
        <dbReference type="EMBL" id="KIV78221.1"/>
    </source>
</evidence>
<organism evidence="9 10">
    <name type="scientific">Exophiala sideris</name>
    <dbReference type="NCBI Taxonomy" id="1016849"/>
    <lineage>
        <taxon>Eukaryota</taxon>
        <taxon>Fungi</taxon>
        <taxon>Dikarya</taxon>
        <taxon>Ascomycota</taxon>
        <taxon>Pezizomycotina</taxon>
        <taxon>Eurotiomycetes</taxon>
        <taxon>Chaetothyriomycetidae</taxon>
        <taxon>Chaetothyriales</taxon>
        <taxon>Herpotrichiellaceae</taxon>
        <taxon>Exophiala</taxon>
    </lineage>
</organism>
<comment type="subcellular location">
    <subcellularLocation>
        <location evidence="1">Membrane</location>
        <topology evidence="1">Multi-pass membrane protein</topology>
    </subcellularLocation>
</comment>
<evidence type="ECO:0000256" key="3">
    <source>
        <dbReference type="ARBA" id="ARBA00022989"/>
    </source>
</evidence>
<proteinExistence type="predicted"/>
<dbReference type="Gene3D" id="3.40.50.1100">
    <property type="match status" value="1"/>
</dbReference>
<keyword evidence="2 6" id="KW-0812">Transmembrane</keyword>
<accession>A0A0D1WSZ2</accession>
<evidence type="ECO:0000256" key="1">
    <source>
        <dbReference type="ARBA" id="ARBA00004141"/>
    </source>
</evidence>
<evidence type="ECO:0000256" key="6">
    <source>
        <dbReference type="SAM" id="Phobius"/>
    </source>
</evidence>
<dbReference type="PANTHER" id="PTHR43341:SF9">
    <property type="entry name" value="DICARBOXYLIC AMINO ACID PERMEASE"/>
    <property type="match status" value="1"/>
</dbReference>
<dbReference type="InterPro" id="IPR004841">
    <property type="entry name" value="AA-permease/SLC12A_dom"/>
</dbReference>
<dbReference type="STRING" id="1016849.A0A0D1WSZ2"/>
<feature type="region of interest" description="Disordered" evidence="5">
    <location>
        <begin position="1"/>
        <end position="30"/>
    </location>
</feature>
<feature type="domain" description="Amino acid permease/ SLC12A" evidence="8">
    <location>
        <begin position="63"/>
        <end position="111"/>
    </location>
</feature>
<evidence type="ECO:0000259" key="7">
    <source>
        <dbReference type="Pfam" id="PF00291"/>
    </source>
</evidence>
<dbReference type="Pfam" id="PF00324">
    <property type="entry name" value="AA_permease"/>
    <property type="match status" value="1"/>
</dbReference>
<dbReference type="GO" id="GO:0016020">
    <property type="term" value="C:membrane"/>
    <property type="evidence" value="ECO:0007669"/>
    <property type="project" value="UniProtKB-SubCell"/>
</dbReference>
<evidence type="ECO:0000259" key="8">
    <source>
        <dbReference type="Pfam" id="PF00324"/>
    </source>
</evidence>
<protein>
    <recommendedName>
        <fullName evidence="11">Tryptophan synthase beta chain-like PALP domain-containing protein</fullName>
    </recommendedName>
</protein>
<dbReference type="HOGENOM" id="CLU_900269_0_0_1"/>
<evidence type="ECO:0008006" key="11">
    <source>
        <dbReference type="Google" id="ProtNLM"/>
    </source>
</evidence>
<gene>
    <name evidence="9" type="ORF">PV11_09959</name>
</gene>
<name>A0A0D1WSZ2_9EURO</name>
<reference evidence="9 10" key="1">
    <citation type="submission" date="2015-01" db="EMBL/GenBank/DDBJ databases">
        <title>The Genome Sequence of Exophiala sideris CBS121828.</title>
        <authorList>
            <consortium name="The Broad Institute Genomics Platform"/>
            <person name="Cuomo C."/>
            <person name="de Hoog S."/>
            <person name="Gorbushina A."/>
            <person name="Stielow B."/>
            <person name="Teixiera M."/>
            <person name="Abouelleil A."/>
            <person name="Chapman S.B."/>
            <person name="Priest M."/>
            <person name="Young S.K."/>
            <person name="Wortman J."/>
            <person name="Nusbaum C."/>
            <person name="Birren B."/>
        </authorList>
    </citation>
    <scope>NUCLEOTIDE SEQUENCE [LARGE SCALE GENOMIC DNA]</scope>
    <source>
        <strain evidence="9 10">CBS 121828</strain>
    </source>
</reference>
<dbReference type="PANTHER" id="PTHR43341">
    <property type="entry name" value="AMINO ACID PERMEASE"/>
    <property type="match status" value="1"/>
</dbReference>
<dbReference type="Pfam" id="PF00291">
    <property type="entry name" value="PALP"/>
    <property type="match status" value="1"/>
</dbReference>
<feature type="transmembrane region" description="Helical" evidence="6">
    <location>
        <begin position="88"/>
        <end position="108"/>
    </location>
</feature>
<dbReference type="InterPro" id="IPR001926">
    <property type="entry name" value="TrpB-like_PALP"/>
</dbReference>
<evidence type="ECO:0000256" key="4">
    <source>
        <dbReference type="ARBA" id="ARBA00023136"/>
    </source>
</evidence>
<feature type="compositionally biased region" description="Basic and acidic residues" evidence="5">
    <location>
        <begin position="9"/>
        <end position="30"/>
    </location>
</feature>
<evidence type="ECO:0000256" key="2">
    <source>
        <dbReference type="ARBA" id="ARBA00022692"/>
    </source>
</evidence>
<feature type="transmembrane region" description="Helical" evidence="6">
    <location>
        <begin position="62"/>
        <end position="82"/>
    </location>
</feature>
<dbReference type="InterPro" id="IPR036052">
    <property type="entry name" value="TrpB-like_PALP_sf"/>
</dbReference>
<dbReference type="SUPFAM" id="SSF53686">
    <property type="entry name" value="Tryptophan synthase beta subunit-like PLP-dependent enzymes"/>
    <property type="match status" value="1"/>
</dbReference>
<keyword evidence="4 6" id="KW-0472">Membrane</keyword>